<dbReference type="AlphaFoldDB" id="Q2IDW1"/>
<dbReference type="InterPro" id="IPR001789">
    <property type="entry name" value="Sig_transdc_resp-reg_receiver"/>
</dbReference>
<dbReference type="KEGG" id="ade:Adeh_2995"/>
<dbReference type="Proteomes" id="UP000001935">
    <property type="component" value="Chromosome"/>
</dbReference>
<dbReference type="SMART" id="SM00448">
    <property type="entry name" value="REC"/>
    <property type="match status" value="1"/>
</dbReference>
<evidence type="ECO:0000256" key="1">
    <source>
        <dbReference type="ARBA" id="ARBA00022553"/>
    </source>
</evidence>
<evidence type="ECO:0000313" key="5">
    <source>
        <dbReference type="Proteomes" id="UP000001935"/>
    </source>
</evidence>
<accession>Q2IDW1</accession>
<evidence type="ECO:0000313" key="4">
    <source>
        <dbReference type="EMBL" id="ABC82765.1"/>
    </source>
</evidence>
<proteinExistence type="predicted"/>
<dbReference type="STRING" id="290397.Adeh_2995"/>
<sequence length="135" mass="14272">MDAPAPHRILVVDDNEILRTLLAQALESGGYVALAADSAESALDVARFDPPDLCVVDEVMPGMRGSDLIRVFRASPDPRLRTMPIIGLSGVAGADRALLEAGADVAIRKPFAEGPLLELVGRWLARVPGPTLVHG</sequence>
<dbReference type="PANTHER" id="PTHR44591:SF23">
    <property type="entry name" value="CHEY SUBFAMILY"/>
    <property type="match status" value="1"/>
</dbReference>
<dbReference type="SUPFAM" id="SSF52172">
    <property type="entry name" value="CheY-like"/>
    <property type="match status" value="1"/>
</dbReference>
<feature type="modified residue" description="4-aspartylphosphate" evidence="2">
    <location>
        <position position="57"/>
    </location>
</feature>
<dbReference type="eggNOG" id="COG0745">
    <property type="taxonomic scope" value="Bacteria"/>
</dbReference>
<dbReference type="PANTHER" id="PTHR44591">
    <property type="entry name" value="STRESS RESPONSE REGULATOR PROTEIN 1"/>
    <property type="match status" value="1"/>
</dbReference>
<name>Q2IDW1_ANADE</name>
<dbReference type="EMBL" id="CP000251">
    <property type="protein sequence ID" value="ABC82765.1"/>
    <property type="molecule type" value="Genomic_DNA"/>
</dbReference>
<evidence type="ECO:0000256" key="2">
    <source>
        <dbReference type="PROSITE-ProRule" id="PRU00169"/>
    </source>
</evidence>
<dbReference type="InterPro" id="IPR050595">
    <property type="entry name" value="Bact_response_regulator"/>
</dbReference>
<feature type="domain" description="Response regulatory" evidence="3">
    <location>
        <begin position="8"/>
        <end position="124"/>
    </location>
</feature>
<dbReference type="PROSITE" id="PS50110">
    <property type="entry name" value="RESPONSE_REGULATORY"/>
    <property type="match status" value="1"/>
</dbReference>
<dbReference type="HOGENOM" id="CLU_000445_69_17_7"/>
<evidence type="ECO:0000259" key="3">
    <source>
        <dbReference type="PROSITE" id="PS50110"/>
    </source>
</evidence>
<dbReference type="RefSeq" id="WP_011422047.1">
    <property type="nucleotide sequence ID" value="NC_007760.1"/>
</dbReference>
<dbReference type="OrthoDB" id="9786548at2"/>
<keyword evidence="1 2" id="KW-0597">Phosphoprotein</keyword>
<gene>
    <name evidence="4" type="ordered locus">Adeh_2995</name>
</gene>
<organism evidence="4 5">
    <name type="scientific">Anaeromyxobacter dehalogenans (strain 2CP-C)</name>
    <dbReference type="NCBI Taxonomy" id="290397"/>
    <lineage>
        <taxon>Bacteria</taxon>
        <taxon>Pseudomonadati</taxon>
        <taxon>Myxococcota</taxon>
        <taxon>Myxococcia</taxon>
        <taxon>Myxococcales</taxon>
        <taxon>Cystobacterineae</taxon>
        <taxon>Anaeromyxobacteraceae</taxon>
        <taxon>Anaeromyxobacter</taxon>
    </lineage>
</organism>
<dbReference type="CDD" id="cd00156">
    <property type="entry name" value="REC"/>
    <property type="match status" value="1"/>
</dbReference>
<dbReference type="GO" id="GO:0000160">
    <property type="term" value="P:phosphorelay signal transduction system"/>
    <property type="evidence" value="ECO:0007669"/>
    <property type="project" value="InterPro"/>
</dbReference>
<dbReference type="InterPro" id="IPR011006">
    <property type="entry name" value="CheY-like_superfamily"/>
</dbReference>
<protein>
    <submittedName>
        <fullName evidence="4">Response regulator receiver domain protein (CheY-like)</fullName>
    </submittedName>
</protein>
<reference evidence="4" key="1">
    <citation type="submission" date="2006-01" db="EMBL/GenBank/DDBJ databases">
        <title>Complete sequence of Anaeromyxobacter dehalogenans 2CP-C.</title>
        <authorList>
            <consortium name="US DOE Joint Genome Institute"/>
            <person name="Copeland A."/>
            <person name="Lucas S."/>
            <person name="Lapidus A."/>
            <person name="Barry K."/>
            <person name="Detter J.C."/>
            <person name="Glavina T."/>
            <person name="Hammon N."/>
            <person name="Israni S."/>
            <person name="Pitluck S."/>
            <person name="Brettin T."/>
            <person name="Bruce D."/>
            <person name="Han C."/>
            <person name="Tapia R."/>
            <person name="Gilna P."/>
            <person name="Kiss H."/>
            <person name="Schmutz J."/>
            <person name="Larimer F."/>
            <person name="Land M."/>
            <person name="Kyrpides N."/>
            <person name="Anderson I."/>
            <person name="Sanford R.A."/>
            <person name="Ritalahti K.M."/>
            <person name="Thomas H.S."/>
            <person name="Kirby J.R."/>
            <person name="Zhulin I.B."/>
            <person name="Loeffler F.E."/>
            <person name="Richardson P."/>
        </authorList>
    </citation>
    <scope>NUCLEOTIDE SEQUENCE</scope>
    <source>
        <strain evidence="4">2CP-C</strain>
    </source>
</reference>
<dbReference type="Gene3D" id="3.40.50.2300">
    <property type="match status" value="1"/>
</dbReference>
<dbReference type="Pfam" id="PF00072">
    <property type="entry name" value="Response_reg"/>
    <property type="match status" value="1"/>
</dbReference>